<feature type="transmembrane region" description="Helical" evidence="1">
    <location>
        <begin position="101"/>
        <end position="120"/>
    </location>
</feature>
<comment type="caution">
    <text evidence="2">The sequence shown here is derived from an EMBL/GenBank/DDBJ whole genome shotgun (WGS) entry which is preliminary data.</text>
</comment>
<keyword evidence="1" id="KW-1133">Transmembrane helix</keyword>
<proteinExistence type="predicted"/>
<feature type="transmembrane region" description="Helical" evidence="1">
    <location>
        <begin position="46"/>
        <end position="64"/>
    </location>
</feature>
<reference evidence="2 3" key="1">
    <citation type="submission" date="2020-10" db="EMBL/GenBank/DDBJ databases">
        <title>Phylogeny of dyella-like bacteria.</title>
        <authorList>
            <person name="Fu J."/>
        </authorList>
    </citation>
    <scope>NUCLEOTIDE SEQUENCE [LARGE SCALE GENOMIC DNA]</scope>
    <source>
        <strain evidence="2 3">KACC 19113</strain>
    </source>
</reference>
<dbReference type="Proteomes" id="UP001620339">
    <property type="component" value="Unassembled WGS sequence"/>
</dbReference>
<accession>A0ABW8JAF6</accession>
<name>A0ABW8JAF6_9GAMM</name>
<feature type="transmembrane region" description="Helical" evidence="1">
    <location>
        <begin position="141"/>
        <end position="159"/>
    </location>
</feature>
<sequence length="268" mass="29002">MNTTLQHSRLLFAAAMIALGVTGLVNGDFALAWQQVPIHHPPTRTAVAYACAFVELALGIGLLLKRTLPPTCRALFPYMMLWLALLEIPGVVQAPQEVGNWGSFGEIAIITAGAWCLFVEQAGVGNARRLGFAVGPRGLRAARWLLVVALPMIGVEVIVDAVKFGDHVMQPWLQWLPWPMAWACLTGVGSIATCLALLFGVWPRLAATAEAAMLGIITVTYWGPDLYTGRTATTALIISFLITAGVWLVADTYRSIPWLANGRAIWNN</sequence>
<feature type="transmembrane region" description="Helical" evidence="1">
    <location>
        <begin position="179"/>
        <end position="198"/>
    </location>
</feature>
<evidence type="ECO:0000313" key="2">
    <source>
        <dbReference type="EMBL" id="MFK2879297.1"/>
    </source>
</evidence>
<evidence type="ECO:0000256" key="1">
    <source>
        <dbReference type="SAM" id="Phobius"/>
    </source>
</evidence>
<gene>
    <name evidence="2" type="ORF">ISP25_19680</name>
</gene>
<feature type="transmembrane region" description="Helical" evidence="1">
    <location>
        <begin position="229"/>
        <end position="250"/>
    </location>
</feature>
<protein>
    <submittedName>
        <fullName evidence="2">DoxX family protein</fullName>
    </submittedName>
</protein>
<feature type="transmembrane region" description="Helical" evidence="1">
    <location>
        <begin position="205"/>
        <end position="223"/>
    </location>
</feature>
<keyword evidence="3" id="KW-1185">Reference proteome</keyword>
<keyword evidence="1" id="KW-0812">Transmembrane</keyword>
<evidence type="ECO:0000313" key="3">
    <source>
        <dbReference type="Proteomes" id="UP001620339"/>
    </source>
</evidence>
<keyword evidence="1" id="KW-0472">Membrane</keyword>
<feature type="transmembrane region" description="Helical" evidence="1">
    <location>
        <begin position="76"/>
        <end position="95"/>
    </location>
</feature>
<dbReference type="EMBL" id="JADIKK010000008">
    <property type="protein sequence ID" value="MFK2879297.1"/>
    <property type="molecule type" value="Genomic_DNA"/>
</dbReference>
<organism evidence="2 3">
    <name type="scientific">Rhodanobacter hydrolyticus</name>
    <dbReference type="NCBI Taxonomy" id="2250595"/>
    <lineage>
        <taxon>Bacteria</taxon>
        <taxon>Pseudomonadati</taxon>
        <taxon>Pseudomonadota</taxon>
        <taxon>Gammaproteobacteria</taxon>
        <taxon>Lysobacterales</taxon>
        <taxon>Rhodanobacteraceae</taxon>
        <taxon>Rhodanobacter</taxon>
    </lineage>
</organism>
<dbReference type="RefSeq" id="WP_404616120.1">
    <property type="nucleotide sequence ID" value="NZ_JADIKK010000008.1"/>
</dbReference>